<accession>A0ABW7PW37</accession>
<proteinExistence type="predicted"/>
<evidence type="ECO:0000313" key="1">
    <source>
        <dbReference type="EMBL" id="MFH8134184.1"/>
    </source>
</evidence>
<name>A0ABW7PW37_9GAMM</name>
<dbReference type="Proteomes" id="UP001611251">
    <property type="component" value="Unassembled WGS sequence"/>
</dbReference>
<evidence type="ECO:0000313" key="2">
    <source>
        <dbReference type="Proteomes" id="UP001611251"/>
    </source>
</evidence>
<keyword evidence="2" id="KW-1185">Reference proteome</keyword>
<dbReference type="EMBL" id="JBGFSN010000004">
    <property type="protein sequence ID" value="MFH8134184.1"/>
    <property type="molecule type" value="Genomic_DNA"/>
</dbReference>
<keyword evidence="1" id="KW-0132">Cell division</keyword>
<organism evidence="1 2">
    <name type="scientific">Pantoea osteomyelitidis</name>
    <dbReference type="NCBI Taxonomy" id="3230026"/>
    <lineage>
        <taxon>Bacteria</taxon>
        <taxon>Pseudomonadati</taxon>
        <taxon>Pseudomonadota</taxon>
        <taxon>Gammaproteobacteria</taxon>
        <taxon>Enterobacterales</taxon>
        <taxon>Erwiniaceae</taxon>
        <taxon>Pantoea</taxon>
    </lineage>
</organism>
<dbReference type="RefSeq" id="WP_397213745.1">
    <property type="nucleotide sequence ID" value="NZ_JBGFSN010000004.1"/>
</dbReference>
<keyword evidence="1" id="KW-0131">Cell cycle</keyword>
<comment type="caution">
    <text evidence="1">The sequence shown here is derived from an EMBL/GenBank/DDBJ whole genome shotgun (WGS) entry which is preliminary data.</text>
</comment>
<protein>
    <submittedName>
        <fullName evidence="1">Cell division protein FtsZ</fullName>
    </submittedName>
</protein>
<dbReference type="GO" id="GO:0051301">
    <property type="term" value="P:cell division"/>
    <property type="evidence" value="ECO:0007669"/>
    <property type="project" value="UniProtKB-KW"/>
</dbReference>
<reference evidence="1 2" key="1">
    <citation type="submission" date="2024-08" db="EMBL/GenBank/DDBJ databases">
        <title>Pantoea ronii - a newly identified human opportunistic pathogen.</title>
        <authorList>
            <person name="Keidar-Friedman D."/>
            <person name="Sorek N."/>
            <person name="Leshin-Carmel D."/>
            <person name="Tsur A."/>
            <person name="Amsalem M."/>
            <person name="Tolkach D."/>
            <person name="Brosh-Nissimov T."/>
        </authorList>
    </citation>
    <scope>NUCLEOTIDE SEQUENCE [LARGE SCALE GENOMIC DNA]</scope>
    <source>
        <strain evidence="1 2">AA23256</strain>
    </source>
</reference>
<sequence>MKATTVIPRSEIKPGMLVEYRGKLWRASVNSNKGLYLHRPHEQIRCTDTHAEVYKSILTGSVIQTN</sequence>
<gene>
    <name evidence="1" type="ORF">ABU178_08355</name>
</gene>